<proteinExistence type="predicted"/>
<dbReference type="InterPro" id="IPR011006">
    <property type="entry name" value="CheY-like_superfamily"/>
</dbReference>
<evidence type="ECO:0000313" key="5">
    <source>
        <dbReference type="EMBL" id="CAB4671684.1"/>
    </source>
</evidence>
<keyword evidence="1" id="KW-0597">Phosphoprotein</keyword>
<accession>A0A6J6MFQ9</accession>
<dbReference type="Pfam" id="PF00072">
    <property type="entry name" value="Response_reg"/>
    <property type="match status" value="1"/>
</dbReference>
<dbReference type="InterPro" id="IPR001789">
    <property type="entry name" value="Sig_transdc_resp-reg_receiver"/>
</dbReference>
<dbReference type="SMART" id="SM00448">
    <property type="entry name" value="REC"/>
    <property type="match status" value="1"/>
</dbReference>
<dbReference type="SUPFAM" id="SSF46894">
    <property type="entry name" value="C-terminal effector domain of the bipartite response regulators"/>
    <property type="match status" value="1"/>
</dbReference>
<dbReference type="InterPro" id="IPR036388">
    <property type="entry name" value="WH-like_DNA-bd_sf"/>
</dbReference>
<dbReference type="PANTHER" id="PTHR43214:SF42">
    <property type="entry name" value="TRANSCRIPTIONAL REGULATORY PROTEIN DESR"/>
    <property type="match status" value="1"/>
</dbReference>
<dbReference type="PROSITE" id="PS50110">
    <property type="entry name" value="RESPONSE_REGULATORY"/>
    <property type="match status" value="1"/>
</dbReference>
<dbReference type="AlphaFoldDB" id="A0A6J6MFQ9"/>
<dbReference type="InterPro" id="IPR016032">
    <property type="entry name" value="Sig_transdc_resp-reg_C-effctor"/>
</dbReference>
<evidence type="ECO:0000256" key="2">
    <source>
        <dbReference type="ARBA" id="ARBA00023125"/>
    </source>
</evidence>
<protein>
    <submittedName>
        <fullName evidence="5">Unannotated protein</fullName>
    </submittedName>
</protein>
<dbReference type="SUPFAM" id="SSF52172">
    <property type="entry name" value="CheY-like"/>
    <property type="match status" value="1"/>
</dbReference>
<sequence>MNNTPILIVLEDHPLVREALMEKLVSHFGDIDFAYSGPDIQAAVMALGTTDVDCVILDLDLNDKRSALDNILALTEFSSPVLIVSALGDSATIRSALAMGAKGFVSKQAEPEIFIEAVVATLRGEEYTAPEVAAALLSAPGAQVKLSDQERRAMVLYASGLKMTSVARQMGITAGTADEYIKRVRAKYRKSGITVSTKTDLYRVARSEGLIP</sequence>
<feature type="domain" description="Response regulatory" evidence="3">
    <location>
        <begin position="6"/>
        <end position="122"/>
    </location>
</feature>
<dbReference type="GO" id="GO:0003677">
    <property type="term" value="F:DNA binding"/>
    <property type="evidence" value="ECO:0007669"/>
    <property type="project" value="UniProtKB-KW"/>
</dbReference>
<dbReference type="InterPro" id="IPR000792">
    <property type="entry name" value="Tscrpt_reg_LuxR_C"/>
</dbReference>
<dbReference type="GO" id="GO:0000160">
    <property type="term" value="P:phosphorelay signal transduction system"/>
    <property type="evidence" value="ECO:0007669"/>
    <property type="project" value="InterPro"/>
</dbReference>
<dbReference type="Gene3D" id="1.10.10.10">
    <property type="entry name" value="Winged helix-like DNA-binding domain superfamily/Winged helix DNA-binding domain"/>
    <property type="match status" value="1"/>
</dbReference>
<evidence type="ECO:0000313" key="4">
    <source>
        <dbReference type="EMBL" id="CAB4610885.1"/>
    </source>
</evidence>
<evidence type="ECO:0000256" key="1">
    <source>
        <dbReference type="ARBA" id="ARBA00022553"/>
    </source>
</evidence>
<dbReference type="SMART" id="SM00421">
    <property type="entry name" value="HTH_LUXR"/>
    <property type="match status" value="1"/>
</dbReference>
<dbReference type="EMBL" id="CAEZVB010000001">
    <property type="protein sequence ID" value="CAB4610885.1"/>
    <property type="molecule type" value="Genomic_DNA"/>
</dbReference>
<keyword evidence="2" id="KW-0238">DNA-binding</keyword>
<gene>
    <name evidence="4" type="ORF">UFOPK1908_00023</name>
    <name evidence="5" type="ORF">UFOPK2282_01113</name>
</gene>
<dbReference type="EMBL" id="CAEZWR010000138">
    <property type="protein sequence ID" value="CAB4671684.1"/>
    <property type="molecule type" value="Genomic_DNA"/>
</dbReference>
<dbReference type="GO" id="GO:0006355">
    <property type="term" value="P:regulation of DNA-templated transcription"/>
    <property type="evidence" value="ECO:0007669"/>
    <property type="project" value="InterPro"/>
</dbReference>
<organism evidence="5">
    <name type="scientific">freshwater metagenome</name>
    <dbReference type="NCBI Taxonomy" id="449393"/>
    <lineage>
        <taxon>unclassified sequences</taxon>
        <taxon>metagenomes</taxon>
        <taxon>ecological metagenomes</taxon>
    </lineage>
</organism>
<dbReference type="PANTHER" id="PTHR43214">
    <property type="entry name" value="TWO-COMPONENT RESPONSE REGULATOR"/>
    <property type="match status" value="1"/>
</dbReference>
<name>A0A6J6MFQ9_9ZZZZ</name>
<evidence type="ECO:0000259" key="3">
    <source>
        <dbReference type="PROSITE" id="PS50110"/>
    </source>
</evidence>
<dbReference type="InterPro" id="IPR058245">
    <property type="entry name" value="NreC/VraR/RcsB-like_REC"/>
</dbReference>
<dbReference type="Gene3D" id="3.40.50.2300">
    <property type="match status" value="1"/>
</dbReference>
<dbReference type="CDD" id="cd17535">
    <property type="entry name" value="REC_NarL-like"/>
    <property type="match status" value="1"/>
</dbReference>
<reference evidence="5" key="1">
    <citation type="submission" date="2020-05" db="EMBL/GenBank/DDBJ databases">
        <authorList>
            <person name="Chiriac C."/>
            <person name="Salcher M."/>
            <person name="Ghai R."/>
            <person name="Kavagutti S V."/>
        </authorList>
    </citation>
    <scope>NUCLEOTIDE SEQUENCE</scope>
</reference>
<dbReference type="InterPro" id="IPR039420">
    <property type="entry name" value="WalR-like"/>
</dbReference>